<feature type="non-terminal residue" evidence="1">
    <location>
        <position position="1"/>
    </location>
</feature>
<comment type="caution">
    <text evidence="1">The sequence shown here is derived from an EMBL/GenBank/DDBJ whole genome shotgun (WGS) entry which is preliminary data.</text>
</comment>
<gene>
    <name evidence="1" type="ORF">EJB05_04948</name>
</gene>
<protein>
    <submittedName>
        <fullName evidence="1">Uncharacterized protein</fullName>
    </submittedName>
</protein>
<keyword evidence="2" id="KW-1185">Reference proteome</keyword>
<reference evidence="1 2" key="1">
    <citation type="journal article" date="2019" name="Sci. Rep.">
        <title>A high-quality genome of Eragrostis curvula grass provides insights into Poaceae evolution and supports new strategies to enhance forage quality.</title>
        <authorList>
            <person name="Carballo J."/>
            <person name="Santos B.A.C.M."/>
            <person name="Zappacosta D."/>
            <person name="Garbus I."/>
            <person name="Selva J.P."/>
            <person name="Gallo C.A."/>
            <person name="Diaz A."/>
            <person name="Albertini E."/>
            <person name="Caccamo M."/>
            <person name="Echenique V."/>
        </authorList>
    </citation>
    <scope>NUCLEOTIDE SEQUENCE [LARGE SCALE GENOMIC DNA]</scope>
    <source>
        <strain evidence="2">cv. Victoria</strain>
        <tissue evidence="1">Leaf</tissue>
    </source>
</reference>
<evidence type="ECO:0000313" key="2">
    <source>
        <dbReference type="Proteomes" id="UP000324897"/>
    </source>
</evidence>
<sequence>MLAAFRLRLAIGVCSQARARKRKKAPKGKGWRAECPRRNSCITCSGLHGFTHKPGLLCETNLMTRDTVLSLAMTEST</sequence>
<dbReference type="Gramene" id="TVU45461">
    <property type="protein sequence ID" value="TVU45461"/>
    <property type="gene ID" value="EJB05_04948"/>
</dbReference>
<accession>A0A5J9WBV1</accession>
<dbReference type="Proteomes" id="UP000324897">
    <property type="component" value="Chromosome 5"/>
</dbReference>
<evidence type="ECO:0000313" key="1">
    <source>
        <dbReference type="EMBL" id="TVU45461.1"/>
    </source>
</evidence>
<dbReference type="EMBL" id="RWGY01000004">
    <property type="protein sequence ID" value="TVU45461.1"/>
    <property type="molecule type" value="Genomic_DNA"/>
</dbReference>
<proteinExistence type="predicted"/>
<name>A0A5J9WBV1_9POAL</name>
<organism evidence="1 2">
    <name type="scientific">Eragrostis curvula</name>
    <name type="common">weeping love grass</name>
    <dbReference type="NCBI Taxonomy" id="38414"/>
    <lineage>
        <taxon>Eukaryota</taxon>
        <taxon>Viridiplantae</taxon>
        <taxon>Streptophyta</taxon>
        <taxon>Embryophyta</taxon>
        <taxon>Tracheophyta</taxon>
        <taxon>Spermatophyta</taxon>
        <taxon>Magnoliopsida</taxon>
        <taxon>Liliopsida</taxon>
        <taxon>Poales</taxon>
        <taxon>Poaceae</taxon>
        <taxon>PACMAD clade</taxon>
        <taxon>Chloridoideae</taxon>
        <taxon>Eragrostideae</taxon>
        <taxon>Eragrostidinae</taxon>
        <taxon>Eragrostis</taxon>
    </lineage>
</organism>
<dbReference type="AlphaFoldDB" id="A0A5J9WBV1"/>